<name>A0A9Q9BPU9_TREDN</name>
<protein>
    <submittedName>
        <fullName evidence="1">Uncharacterized protein</fullName>
    </submittedName>
</protein>
<evidence type="ECO:0000313" key="2">
    <source>
        <dbReference type="Proteomes" id="UP001056981"/>
    </source>
</evidence>
<dbReference type="EMBL" id="CP051635">
    <property type="protein sequence ID" value="UTD00868.1"/>
    <property type="molecule type" value="Genomic_DNA"/>
</dbReference>
<dbReference type="RefSeq" id="WP_253717714.1">
    <property type="nucleotide sequence ID" value="NZ_CP051522.1"/>
</dbReference>
<dbReference type="AlphaFoldDB" id="A0A9Q9BPU9"/>
<gene>
    <name evidence="1" type="ORF">E4N86_09230</name>
</gene>
<proteinExistence type="predicted"/>
<reference evidence="1" key="1">
    <citation type="submission" date="2020-04" db="EMBL/GenBank/DDBJ databases">
        <title>Comparative genomics of oral phylogroup-2 Treponema strains.</title>
        <authorList>
            <person name="Zeng H."/>
            <person name="Chan Y.K."/>
            <person name="Watt R.M."/>
        </authorList>
    </citation>
    <scope>NUCLEOTIDE SEQUENCE</scope>
    <source>
        <strain evidence="1">OMZ 905</strain>
    </source>
</reference>
<sequence>MLEKKVITINKNKINIDFSELEKEINNSKISSKELVEVVNVKTTMEPVSNELIIFKDNKCIANYIIESGNKSNFSSLKFLHLCIRILNNFGLMIDGEIDDSPFKTEKKINQIDGIRFQPVLLNAYNNDNPENKGMGLFSRGLHFSGFITPSNFRLCCICDECKKSFNIHSYHAGNGYFQYFYSDDGSETLMVPYGVIEDMPGQLCKNISEESVKRIDSQLEKKGYGRFKFYNPFRCPYCKAPYIDFQKHPEIREYEYYANVFLNKEMIEYKKKNEINWSI</sequence>
<evidence type="ECO:0000313" key="1">
    <source>
        <dbReference type="EMBL" id="UTD00868.1"/>
    </source>
</evidence>
<organism evidence="1 2">
    <name type="scientific">Treponema denticola</name>
    <dbReference type="NCBI Taxonomy" id="158"/>
    <lineage>
        <taxon>Bacteria</taxon>
        <taxon>Pseudomonadati</taxon>
        <taxon>Spirochaetota</taxon>
        <taxon>Spirochaetia</taxon>
        <taxon>Spirochaetales</taxon>
        <taxon>Treponemataceae</taxon>
        <taxon>Treponema</taxon>
    </lineage>
</organism>
<accession>A0A9Q9BPU9</accession>
<dbReference type="Proteomes" id="UP001056981">
    <property type="component" value="Chromosome"/>
</dbReference>